<dbReference type="PANTHER" id="PTHR21087:SF16">
    <property type="entry name" value="SHIKIMATE KINASE 1, CHLOROPLASTIC"/>
    <property type="match status" value="1"/>
</dbReference>
<dbReference type="SUPFAM" id="SSF52540">
    <property type="entry name" value="P-loop containing nucleoside triphosphate hydrolases"/>
    <property type="match status" value="1"/>
</dbReference>
<feature type="binding site" evidence="11">
    <location>
        <position position="136"/>
    </location>
    <ligand>
        <name>substrate</name>
    </ligand>
</feature>
<dbReference type="GO" id="GO:0005524">
    <property type="term" value="F:ATP binding"/>
    <property type="evidence" value="ECO:0007669"/>
    <property type="project" value="UniProtKB-UniRule"/>
</dbReference>
<keyword evidence="6 11" id="KW-0547">Nucleotide-binding</keyword>
<dbReference type="Proteomes" id="UP000295182">
    <property type="component" value="Unassembled WGS sequence"/>
</dbReference>
<dbReference type="PANTHER" id="PTHR21087">
    <property type="entry name" value="SHIKIMATE KINASE"/>
    <property type="match status" value="1"/>
</dbReference>
<evidence type="ECO:0000256" key="11">
    <source>
        <dbReference type="HAMAP-Rule" id="MF_00109"/>
    </source>
</evidence>
<evidence type="ECO:0000256" key="5">
    <source>
        <dbReference type="ARBA" id="ARBA00022679"/>
    </source>
</evidence>
<dbReference type="UniPathway" id="UPA00053">
    <property type="reaction ID" value="UER00088"/>
</dbReference>
<dbReference type="GO" id="GO:0008652">
    <property type="term" value="P:amino acid biosynthetic process"/>
    <property type="evidence" value="ECO:0007669"/>
    <property type="project" value="UniProtKB-KW"/>
</dbReference>
<comment type="catalytic activity">
    <reaction evidence="10 11">
        <text>shikimate + ATP = 3-phosphoshikimate + ADP + H(+)</text>
        <dbReference type="Rhea" id="RHEA:13121"/>
        <dbReference type="ChEBI" id="CHEBI:15378"/>
        <dbReference type="ChEBI" id="CHEBI:30616"/>
        <dbReference type="ChEBI" id="CHEBI:36208"/>
        <dbReference type="ChEBI" id="CHEBI:145989"/>
        <dbReference type="ChEBI" id="CHEBI:456216"/>
        <dbReference type="EC" id="2.7.1.71"/>
    </reaction>
</comment>
<keyword evidence="8 11" id="KW-0067">ATP-binding</keyword>
<organism evidence="12 13">
    <name type="scientific">Simplicispira metamorpha</name>
    <dbReference type="NCBI Taxonomy" id="80881"/>
    <lineage>
        <taxon>Bacteria</taxon>
        <taxon>Pseudomonadati</taxon>
        <taxon>Pseudomonadota</taxon>
        <taxon>Betaproteobacteria</taxon>
        <taxon>Burkholderiales</taxon>
        <taxon>Comamonadaceae</taxon>
        <taxon>Simplicispira</taxon>
    </lineage>
</organism>
<protein>
    <recommendedName>
        <fullName evidence="3 11">Shikimate kinase</fullName>
        <shortName evidence="11">SK</shortName>
        <ecNumber evidence="3 11">2.7.1.71</ecNumber>
    </recommendedName>
</protein>
<dbReference type="GO" id="GO:0009423">
    <property type="term" value="P:chorismate biosynthetic process"/>
    <property type="evidence" value="ECO:0007669"/>
    <property type="project" value="UniProtKB-UniRule"/>
</dbReference>
<dbReference type="Pfam" id="PF01202">
    <property type="entry name" value="SKI"/>
    <property type="match status" value="1"/>
</dbReference>
<keyword evidence="11" id="KW-0963">Cytoplasm</keyword>
<evidence type="ECO:0000313" key="13">
    <source>
        <dbReference type="Proteomes" id="UP000295182"/>
    </source>
</evidence>
<comment type="caution">
    <text evidence="12">The sequence shown here is derived from an EMBL/GenBank/DDBJ whole genome shotgun (WGS) entry which is preliminary data.</text>
</comment>
<dbReference type="HAMAP" id="MF_00109">
    <property type="entry name" value="Shikimate_kinase"/>
    <property type="match status" value="1"/>
</dbReference>
<dbReference type="InterPro" id="IPR027417">
    <property type="entry name" value="P-loop_NTPase"/>
</dbReference>
<comment type="subcellular location">
    <subcellularLocation>
        <location evidence="11">Cytoplasm</location>
    </subcellularLocation>
</comment>
<feature type="binding site" evidence="11">
    <location>
        <position position="117"/>
    </location>
    <ligand>
        <name>ATP</name>
        <dbReference type="ChEBI" id="CHEBI:30616"/>
    </ligand>
</feature>
<dbReference type="GO" id="GO:0000287">
    <property type="term" value="F:magnesium ion binding"/>
    <property type="evidence" value="ECO:0007669"/>
    <property type="project" value="UniProtKB-UniRule"/>
</dbReference>
<comment type="caution">
    <text evidence="11">Lacks conserved residue(s) required for the propagation of feature annotation.</text>
</comment>
<feature type="binding site" evidence="11">
    <location>
        <position position="32"/>
    </location>
    <ligand>
        <name>substrate</name>
    </ligand>
</feature>
<comment type="subunit">
    <text evidence="11">Monomer.</text>
</comment>
<evidence type="ECO:0000256" key="1">
    <source>
        <dbReference type="ARBA" id="ARBA00004842"/>
    </source>
</evidence>
<keyword evidence="11" id="KW-0479">Metal-binding</keyword>
<sequence>MQITLIGMPGCGKSTVGRQLARRLGIAFIDSDQVIERRIGCSIRFFFDREGEDAFRDIEEAVLDELTAGTTPAVLSTGGGAVLRSANRLRLRDRGRVIYLHAAPEDIYRRLRHDTTRPLLQVQDPLQRLRSLYVQRDPLYRETAHYVIETGRPSVATLVNMVTMQLELAGAPVVFAARSAAP</sequence>
<evidence type="ECO:0000313" key="12">
    <source>
        <dbReference type="EMBL" id="TCP14947.1"/>
    </source>
</evidence>
<evidence type="ECO:0000256" key="7">
    <source>
        <dbReference type="ARBA" id="ARBA00022777"/>
    </source>
</evidence>
<keyword evidence="7 11" id="KW-0418">Kinase</keyword>
<dbReference type="GO" id="GO:0009073">
    <property type="term" value="P:aromatic amino acid family biosynthetic process"/>
    <property type="evidence" value="ECO:0007669"/>
    <property type="project" value="UniProtKB-KW"/>
</dbReference>
<evidence type="ECO:0000256" key="9">
    <source>
        <dbReference type="ARBA" id="ARBA00023141"/>
    </source>
</evidence>
<feature type="binding site" evidence="11">
    <location>
        <begin position="10"/>
        <end position="15"/>
    </location>
    <ligand>
        <name>ATP</name>
        <dbReference type="ChEBI" id="CHEBI:30616"/>
    </ligand>
</feature>
<evidence type="ECO:0000256" key="4">
    <source>
        <dbReference type="ARBA" id="ARBA00022605"/>
    </source>
</evidence>
<feature type="binding site" evidence="11">
    <location>
        <position position="14"/>
    </location>
    <ligand>
        <name>Mg(2+)</name>
        <dbReference type="ChEBI" id="CHEBI:18420"/>
    </ligand>
</feature>
<dbReference type="PROSITE" id="PS01128">
    <property type="entry name" value="SHIKIMATE_KINASE"/>
    <property type="match status" value="1"/>
</dbReference>
<dbReference type="OrthoDB" id="9800332at2"/>
<dbReference type="EC" id="2.7.1.71" evidence="3 11"/>
<comment type="cofactor">
    <cofactor evidence="11">
        <name>Mg(2+)</name>
        <dbReference type="ChEBI" id="CHEBI:18420"/>
    </cofactor>
    <text evidence="11">Binds 1 Mg(2+) ion per subunit.</text>
</comment>
<dbReference type="InterPro" id="IPR031322">
    <property type="entry name" value="Shikimate/glucono_kinase"/>
</dbReference>
<dbReference type="GO" id="GO:0005829">
    <property type="term" value="C:cytosol"/>
    <property type="evidence" value="ECO:0007669"/>
    <property type="project" value="TreeGrafter"/>
</dbReference>
<name>A0A4R2N3T9_9BURK</name>
<accession>A0A4R2N3T9</accession>
<feature type="binding site" evidence="11">
    <location>
        <position position="79"/>
    </location>
    <ligand>
        <name>substrate</name>
    </ligand>
</feature>
<evidence type="ECO:0000256" key="8">
    <source>
        <dbReference type="ARBA" id="ARBA00022840"/>
    </source>
</evidence>
<reference evidence="12 13" key="1">
    <citation type="submission" date="2019-03" db="EMBL/GenBank/DDBJ databases">
        <title>Genomic Encyclopedia of Type Strains, Phase IV (KMG-IV): sequencing the most valuable type-strain genomes for metagenomic binning, comparative biology and taxonomic classification.</title>
        <authorList>
            <person name="Goeker M."/>
        </authorList>
    </citation>
    <scope>NUCLEOTIDE SEQUENCE [LARGE SCALE GENOMIC DNA]</scope>
    <source>
        <strain evidence="12 13">DSM 1837</strain>
    </source>
</reference>
<proteinExistence type="inferred from homology"/>
<dbReference type="InterPro" id="IPR000623">
    <property type="entry name" value="Shikimate_kinase/TSH1"/>
</dbReference>
<dbReference type="RefSeq" id="WP_119014040.1">
    <property type="nucleotide sequence ID" value="NZ_QXNC01000026.1"/>
</dbReference>
<dbReference type="Gene3D" id="3.40.50.300">
    <property type="entry name" value="P-loop containing nucleotide triphosphate hydrolases"/>
    <property type="match status" value="1"/>
</dbReference>
<evidence type="ECO:0000256" key="6">
    <source>
        <dbReference type="ARBA" id="ARBA00022741"/>
    </source>
</evidence>
<evidence type="ECO:0000256" key="10">
    <source>
        <dbReference type="ARBA" id="ARBA00048567"/>
    </source>
</evidence>
<evidence type="ECO:0000256" key="2">
    <source>
        <dbReference type="ARBA" id="ARBA00006997"/>
    </source>
</evidence>
<dbReference type="CDD" id="cd00464">
    <property type="entry name" value="SK"/>
    <property type="match status" value="1"/>
</dbReference>
<comment type="pathway">
    <text evidence="1 11">Metabolic intermediate biosynthesis; chorismate biosynthesis; chorismate from D-erythrose 4-phosphate and phosphoenolpyruvate: step 5/7.</text>
</comment>
<comment type="similarity">
    <text evidence="2 11">Belongs to the shikimate kinase family.</text>
</comment>
<feature type="binding site" evidence="11">
    <location>
        <position position="56"/>
    </location>
    <ligand>
        <name>substrate</name>
    </ligand>
</feature>
<keyword evidence="9 11" id="KW-0057">Aromatic amino acid biosynthesis</keyword>
<keyword evidence="4 11" id="KW-0028">Amino-acid biosynthesis</keyword>
<dbReference type="PRINTS" id="PR01100">
    <property type="entry name" value="SHIKIMTKNASE"/>
</dbReference>
<keyword evidence="5 11" id="KW-0808">Transferase</keyword>
<keyword evidence="13" id="KW-1185">Reference proteome</keyword>
<evidence type="ECO:0000256" key="3">
    <source>
        <dbReference type="ARBA" id="ARBA00012154"/>
    </source>
</evidence>
<comment type="function">
    <text evidence="11">Catalyzes the specific phosphorylation of the 3-hydroxyl group of shikimic acid using ATP as a cosubstrate.</text>
</comment>
<dbReference type="InterPro" id="IPR023000">
    <property type="entry name" value="Shikimate_kinase_CS"/>
</dbReference>
<gene>
    <name evidence="11" type="primary">aroK</name>
    <name evidence="12" type="ORF">EV674_1277</name>
</gene>
<dbReference type="EMBL" id="SLXH01000027">
    <property type="protein sequence ID" value="TCP14947.1"/>
    <property type="molecule type" value="Genomic_DNA"/>
</dbReference>
<keyword evidence="11" id="KW-0460">Magnesium</keyword>
<dbReference type="GO" id="GO:0004765">
    <property type="term" value="F:shikimate kinase activity"/>
    <property type="evidence" value="ECO:0007669"/>
    <property type="project" value="UniProtKB-UniRule"/>
</dbReference>
<dbReference type="AlphaFoldDB" id="A0A4R2N3T9"/>